<protein>
    <submittedName>
        <fullName evidence="1">Uncharacterized protein</fullName>
    </submittedName>
</protein>
<organism evidence="1 2">
    <name type="scientific">Klebsiella pneumoniae</name>
    <dbReference type="NCBI Taxonomy" id="573"/>
    <lineage>
        <taxon>Bacteria</taxon>
        <taxon>Pseudomonadati</taxon>
        <taxon>Pseudomonadota</taxon>
        <taxon>Gammaproteobacteria</taxon>
        <taxon>Enterobacterales</taxon>
        <taxon>Enterobacteriaceae</taxon>
        <taxon>Klebsiella/Raoultella group</taxon>
        <taxon>Klebsiella</taxon>
        <taxon>Klebsiella pneumoniae complex</taxon>
    </lineage>
</organism>
<name>A0A378C835_KLEPN</name>
<accession>A0A378C835</accession>
<reference evidence="1 2" key="1">
    <citation type="submission" date="2018-06" db="EMBL/GenBank/DDBJ databases">
        <authorList>
            <consortium name="Pathogen Informatics"/>
            <person name="Doyle S."/>
        </authorList>
    </citation>
    <scope>NUCLEOTIDE SEQUENCE [LARGE SCALE GENOMIC DNA]</scope>
    <source>
        <strain evidence="1 2">NCTC11679</strain>
    </source>
</reference>
<proteinExistence type="predicted"/>
<gene>
    <name evidence="1" type="ORF">NCTC11679_03109</name>
</gene>
<dbReference type="EMBL" id="UGMG01000001">
    <property type="protein sequence ID" value="STV64615.1"/>
    <property type="molecule type" value="Genomic_DNA"/>
</dbReference>
<dbReference type="AlphaFoldDB" id="A0A378C835"/>
<dbReference type="Proteomes" id="UP000255239">
    <property type="component" value="Unassembled WGS sequence"/>
</dbReference>
<dbReference type="RefSeq" id="WP_065803377.1">
    <property type="nucleotide sequence ID" value="NZ_CP083063.1"/>
</dbReference>
<sequence length="68" mass="7500">MLYTVTFNETERKADIDIDGDVRVGDLLSLTVDGVKDNYKIMTIGGPVIGDVCVPSVIRIKKLMDNDI</sequence>
<evidence type="ECO:0000313" key="2">
    <source>
        <dbReference type="Proteomes" id="UP000255239"/>
    </source>
</evidence>
<evidence type="ECO:0000313" key="1">
    <source>
        <dbReference type="EMBL" id="STV64615.1"/>
    </source>
</evidence>